<dbReference type="GO" id="GO:0008932">
    <property type="term" value="F:lytic endotransglycosylase activity"/>
    <property type="evidence" value="ECO:0007669"/>
    <property type="project" value="TreeGrafter"/>
</dbReference>
<dbReference type="CDD" id="cd00118">
    <property type="entry name" value="LysM"/>
    <property type="match status" value="1"/>
</dbReference>
<evidence type="ECO:0000259" key="2">
    <source>
        <dbReference type="PROSITE" id="PS50943"/>
    </source>
</evidence>
<dbReference type="SMART" id="SM00257">
    <property type="entry name" value="LysM"/>
    <property type="match status" value="1"/>
</dbReference>
<organism evidence="4 5">
    <name type="scientific">Aquibacillus koreensis</name>
    <dbReference type="NCBI Taxonomy" id="279446"/>
    <lineage>
        <taxon>Bacteria</taxon>
        <taxon>Bacillati</taxon>
        <taxon>Bacillota</taxon>
        <taxon>Bacilli</taxon>
        <taxon>Bacillales</taxon>
        <taxon>Bacillaceae</taxon>
        <taxon>Aquibacillus</taxon>
    </lineage>
</organism>
<dbReference type="NCBIfam" id="TIGR02899">
    <property type="entry name" value="spore_safA"/>
    <property type="match status" value="1"/>
</dbReference>
<gene>
    <name evidence="4" type="primary">safA</name>
    <name evidence="4" type="ORF">NC661_01915</name>
</gene>
<dbReference type="Gene3D" id="3.10.350.10">
    <property type="entry name" value="LysM domain"/>
    <property type="match status" value="1"/>
</dbReference>
<feature type="region of interest" description="Disordered" evidence="1">
    <location>
        <begin position="352"/>
        <end position="385"/>
    </location>
</feature>
<protein>
    <submittedName>
        <fullName evidence="4">SafA/ExsA family spore coat assembly protein</fullName>
    </submittedName>
</protein>
<proteinExistence type="predicted"/>
<keyword evidence="5" id="KW-1185">Reference proteome</keyword>
<dbReference type="Pfam" id="PF01476">
    <property type="entry name" value="LysM"/>
    <property type="match status" value="1"/>
</dbReference>
<dbReference type="PROSITE" id="PS50943">
    <property type="entry name" value="HTH_CROC1"/>
    <property type="match status" value="1"/>
</dbReference>
<dbReference type="RefSeq" id="WP_259871997.1">
    <property type="nucleotide sequence ID" value="NZ_JAMQJZ010000001.1"/>
</dbReference>
<feature type="compositionally biased region" description="Low complexity" evidence="1">
    <location>
        <begin position="352"/>
        <end position="370"/>
    </location>
</feature>
<dbReference type="Proteomes" id="UP001145072">
    <property type="component" value="Unassembled WGS sequence"/>
</dbReference>
<evidence type="ECO:0000256" key="1">
    <source>
        <dbReference type="SAM" id="MobiDB-lite"/>
    </source>
</evidence>
<feature type="region of interest" description="Disordered" evidence="1">
    <location>
        <begin position="34"/>
        <end position="106"/>
    </location>
</feature>
<dbReference type="SUPFAM" id="SSF54106">
    <property type="entry name" value="LysM domain"/>
    <property type="match status" value="1"/>
</dbReference>
<feature type="compositionally biased region" description="Basic and acidic residues" evidence="1">
    <location>
        <begin position="54"/>
        <end position="81"/>
    </location>
</feature>
<dbReference type="AlphaFoldDB" id="A0A9X3WKV0"/>
<dbReference type="InterPro" id="IPR001387">
    <property type="entry name" value="Cro/C1-type_HTH"/>
</dbReference>
<dbReference type="InterPro" id="IPR036779">
    <property type="entry name" value="LysM_dom_sf"/>
</dbReference>
<comment type="caution">
    <text evidence="4">The sequence shown here is derived from an EMBL/GenBank/DDBJ whole genome shotgun (WGS) entry which is preliminary data.</text>
</comment>
<reference evidence="4" key="1">
    <citation type="submission" date="2022-06" db="EMBL/GenBank/DDBJ databases">
        <title>Aquibacillus sp. a new bacterium isolated from soil saline samples.</title>
        <authorList>
            <person name="Galisteo C."/>
            <person name="De La Haba R."/>
            <person name="Sanchez-Porro C."/>
            <person name="Ventosa A."/>
        </authorList>
    </citation>
    <scope>NUCLEOTIDE SEQUENCE</scope>
    <source>
        <strain evidence="4">JCM 12387</strain>
    </source>
</reference>
<feature type="compositionally biased region" description="Basic and acidic residues" evidence="1">
    <location>
        <begin position="88"/>
        <end position="102"/>
    </location>
</feature>
<sequence length="385" mass="43903">MKIHVVQKGETLWKIAQKYGVDFEELKQMNSHLSNPDMIMPGMKIKVPTTTKQVKKEQPTDKEMKKYPAKKETQKPYKDTSPKPQPVMKEDDYKKPSKEKKSLPTMPTMEQQIENYPTSVNMPKMPHFELEKNEYNIDVDQTNIDQEKTTVNQFTQAAPTKQVKQPHYMPQQPMMPVNYYHPMPHCIEQPKPCGKGQMMPYAMQQPTHAYQHGYVNPGYEQVQPTQAYMPPMYGNVQPTQEHVQPTMPFNQDSLMESSSSLEMPQMPENLAGVYEQEYPTENAQYPNYGVANVPSMYGQGNVPAHPYTHGYGQMTPSYGQGPVPGHHQVQVPYAMSNHGTHQQAPGVAPFGFPQPGYGYPQQPGMTPGYGNPNLYTRDTNDNERE</sequence>
<dbReference type="InterPro" id="IPR018392">
    <property type="entry name" value="LysM"/>
</dbReference>
<evidence type="ECO:0000313" key="5">
    <source>
        <dbReference type="Proteomes" id="UP001145072"/>
    </source>
</evidence>
<dbReference type="EMBL" id="JAMQJZ010000001">
    <property type="protein sequence ID" value="MDC3419134.1"/>
    <property type="molecule type" value="Genomic_DNA"/>
</dbReference>
<name>A0A9X3WKV0_9BACI</name>
<evidence type="ECO:0000259" key="3">
    <source>
        <dbReference type="PROSITE" id="PS51782"/>
    </source>
</evidence>
<feature type="domain" description="HTH cro/C1-type" evidence="2">
    <location>
        <begin position="10"/>
        <end position="26"/>
    </location>
</feature>
<dbReference type="PANTHER" id="PTHR33734:SF34">
    <property type="entry name" value="SPOIVD-ASSOCIATED FACTOR A"/>
    <property type="match status" value="1"/>
</dbReference>
<accession>A0A9X3WKV0</accession>
<evidence type="ECO:0000313" key="4">
    <source>
        <dbReference type="EMBL" id="MDC3419134.1"/>
    </source>
</evidence>
<dbReference type="PANTHER" id="PTHR33734">
    <property type="entry name" value="LYSM DOMAIN-CONTAINING GPI-ANCHORED PROTEIN 2"/>
    <property type="match status" value="1"/>
</dbReference>
<feature type="domain" description="LysM" evidence="3">
    <location>
        <begin position="2"/>
        <end position="47"/>
    </location>
</feature>
<dbReference type="InterPro" id="IPR014248">
    <property type="entry name" value="Spore_coat_assembly_SafA"/>
</dbReference>
<dbReference type="PROSITE" id="PS51782">
    <property type="entry name" value="LYSM"/>
    <property type="match status" value="1"/>
</dbReference>